<dbReference type="EMBL" id="VSIY01000004">
    <property type="protein sequence ID" value="TYB82541.1"/>
    <property type="molecule type" value="Genomic_DNA"/>
</dbReference>
<evidence type="ECO:0000313" key="2">
    <source>
        <dbReference type="EMBL" id="TYB82541.1"/>
    </source>
</evidence>
<comment type="caution">
    <text evidence="2">The sequence shown here is derived from an EMBL/GenBank/DDBJ whole genome shotgun (WGS) entry which is preliminary data.</text>
</comment>
<reference evidence="2 3" key="1">
    <citation type="submission" date="2019-08" db="EMBL/GenBank/DDBJ databases">
        <title>Identification of a novel species of the genus Boseongicola.</title>
        <authorList>
            <person name="Zhang X.-Q."/>
        </authorList>
    </citation>
    <scope>NUCLEOTIDE SEQUENCE [LARGE SCALE GENOMIC DNA]</scope>
    <source>
        <strain evidence="2 3">HY14</strain>
    </source>
</reference>
<gene>
    <name evidence="2" type="ORF">FVF75_07450</name>
</gene>
<evidence type="ECO:0000259" key="1">
    <source>
        <dbReference type="Pfam" id="PF12708"/>
    </source>
</evidence>
<feature type="domain" description="Rhamnogalacturonase A/B/Epimerase-like pectate lyase" evidence="1">
    <location>
        <begin position="189"/>
        <end position="244"/>
    </location>
</feature>
<name>A0A5D0RPP6_9RHOB</name>
<dbReference type="InterPro" id="IPR011050">
    <property type="entry name" value="Pectin_lyase_fold/virulence"/>
</dbReference>
<dbReference type="RefSeq" id="WP_148377304.1">
    <property type="nucleotide sequence ID" value="NZ_VSIY01000004.1"/>
</dbReference>
<dbReference type="InterPro" id="IPR024535">
    <property type="entry name" value="RHGA/B-epi-like_pectate_lyase"/>
</dbReference>
<dbReference type="InterPro" id="IPR012334">
    <property type="entry name" value="Pectin_lyas_fold"/>
</dbReference>
<evidence type="ECO:0000313" key="3">
    <source>
        <dbReference type="Proteomes" id="UP000322080"/>
    </source>
</evidence>
<dbReference type="Proteomes" id="UP000322080">
    <property type="component" value="Unassembled WGS sequence"/>
</dbReference>
<dbReference type="SUPFAM" id="SSF51126">
    <property type="entry name" value="Pectin lyase-like"/>
    <property type="match status" value="1"/>
</dbReference>
<proteinExistence type="predicted"/>
<organism evidence="2 3">
    <name type="scientific">Maritimibacter fusiformis</name>
    <dbReference type="NCBI Taxonomy" id="2603819"/>
    <lineage>
        <taxon>Bacteria</taxon>
        <taxon>Pseudomonadati</taxon>
        <taxon>Pseudomonadota</taxon>
        <taxon>Alphaproteobacteria</taxon>
        <taxon>Rhodobacterales</taxon>
        <taxon>Roseobacteraceae</taxon>
        <taxon>Maritimibacter</taxon>
    </lineage>
</organism>
<accession>A0A5D0RPP6</accession>
<sequence>MNIAITEGLDLMPPRFQDGLDVWSSENGTPGSASYDGAANAAIVPADQDFGGCLELLKNQSVQKLRWKGQTPIRPGTYLRIRARVKAISGILPDVRVAGFAADAGGNPLGGLVQVGATTSLTAYGEIIEIDAIVGTGNRPGVDMVWGAGAAYGHFGLDLTGGSGGIVRIDDMVIEDITEAFLRDMMDMVDVRDFGAVGDGVTDDRAAFLAADDAADGRTLVVPDGVFRIGSHLTLTSKVRFEGTVTMANATRLILMRNFDLPTYIDAFGDEMLAFKKGFQALLNYADHDAFDLGGRRIDVTEPIDMQDAVADVTTFEIRRVIRDGQFYVIDGPAWQPDVVTRQGSYNPNNPFTITGLSNAAQIQPGSLVTGQGVGREVYVKEVNVGAGSLTLSQPLYAPNSSQTYTFTRFKYLLDFHGFAKMRKMTLQDIEFQMNGFASGILLPRDGGNFQIKDCFFIKASHRGVSSTGRGCQDLHIDRCQFISSEENMAATARQTVGFNVNANDAKIRDSRFQRLGLTGILSGANHLIVGNHWFQGDEVPAGPRVPGMVFTYEPCESVVTGNYIDNCYIEWTNEHDAKPDHGSEYSFGGLTITGNIFLASDCASHTRFIVVKPYGTGHYISGMHVNQNVFRVSKTIMDRVDGVDTSHATLDNWRCRNLTFERNTFHGVGQSTISPVALEFQQNTDQTTWSLDVSGYLPFAGNARTVTSVVTEDGVRNGSGDLVFAQPYTKANQGAGYGLVQLVWPEPCHGTVHVTARVDKPF</sequence>
<protein>
    <submittedName>
        <fullName evidence="2">Right-handed parallel beta-helix repeat-containing protein</fullName>
    </submittedName>
</protein>
<dbReference type="AlphaFoldDB" id="A0A5D0RPP6"/>
<dbReference type="Pfam" id="PF12708">
    <property type="entry name" value="Pect-lyase_RHGA_epim"/>
    <property type="match status" value="1"/>
</dbReference>
<keyword evidence="3" id="KW-1185">Reference proteome</keyword>
<dbReference type="Gene3D" id="2.160.20.10">
    <property type="entry name" value="Single-stranded right-handed beta-helix, Pectin lyase-like"/>
    <property type="match status" value="1"/>
</dbReference>